<accession>A0A444RKB5</accession>
<dbReference type="SUPFAM" id="SSF48264">
    <property type="entry name" value="Cytochrome P450"/>
    <property type="match status" value="1"/>
</dbReference>
<sequence>MGTDYIVNNAVEYGQASSAHGFAMKKDSNASHASSGSSTQPGRIDPAVNGNVRNAETKAKQIGDDVCGGHDEKSGKLAQFMKLRKASKRPLPKDHGDGSYAVVPARPGVVQNLKVLRKRDIQTLTTMIKGKLKGEKIKDDKTMIMEYVIQMVAKLPHNSGLREKLTNTLIEELWDSLDHPPLLFVGDDWKYRRADGSHNNPLYPWLGAAGQTYARSVAPKKPTLAALPDPGLIFDSVFARNEYTKHPNNVSSILWNWATIIIHDLFWTDFRDIHKSKTSSYLDLSPLYGSNQDMQDTIRTFKDGKLKADSFADKRLLGMPPAVSVLLIMFNRFHNHVAENLAAINEGGRFTPPSPFLEGEAAEAASKKYDNDLFQTARLVTSGLYINITLVDYVRNIVNLNRTNSTWTLDPRQESGIQVDTAEGAESGTGNMVSAEFNLCYRWHSCISDKDDKWIQQFYGEILGGHQGELSPAEMGKIFMQYERSIPDDPIERTFGGYKRGENGKFSDDDLVDCVSASVEDPAGSFGARNVPKVMRPVEILGMLQARKWNVAGLNEFRKHFGLKPYDKFEDINSDPKVSEALRNLYQKPDNVELYPGIVAEEAKSPMVPGVGIAPTYTISRVVLSDAVCLVRGDRYYTTDYNPRYLTNWGFNEANYDLKVNHGCVFYKLFIRAFPNHFKHNSVYAHYPMVIPSENHKILTDLGRVDLFNFDRPAFTPLRVNVTSYGGAQHVLENKAAYRVTWHEGLGAQMDEGGHKFMLAGDTDFHAGQKQCMASQLYKTDWHAAVRKFYADITEQLLQEKSYTLGNIRRRHVDLIRDVGNITHVHFASRVFNLPLKTAANPKGVYSEQELYQLLAVIFVGIFFDLDPVKSFPLRQAAREASQTLGKVIETNVKLATTLGIRGLFTGKADKNDPLAAYGTNLIKGLKSSGLNDYDIAWSQILPTAGAMVPNQAQVFAQAVDYYLSPAGAAHIPQIHVIAKQPPNKENDALLLGYAMEGIRLAGTFGAYREAAADDTIIEDDGRRVEVKKGDRVFVSFVGAARDAAHFPNPEVADPRRPLGAYIHYGLGPHACLGREASQVALTEMFRGLFRRRNVRREPGPQGELKKVPRPGGFFVYLREDWGGVWPFPCSMKVMWDEDEVANGATNGQEGATYEPKDKATA</sequence>
<dbReference type="GO" id="GO:0006979">
    <property type="term" value="P:response to oxidative stress"/>
    <property type="evidence" value="ECO:0007669"/>
    <property type="project" value="InterPro"/>
</dbReference>
<proteinExistence type="predicted"/>
<dbReference type="InterPro" id="IPR019791">
    <property type="entry name" value="Haem_peroxidase_animal"/>
</dbReference>
<evidence type="ECO:0000256" key="2">
    <source>
        <dbReference type="ARBA" id="ARBA00022723"/>
    </source>
</evidence>
<dbReference type="InterPro" id="IPR010255">
    <property type="entry name" value="Haem_peroxidase_sf"/>
</dbReference>
<dbReference type="GO" id="GO:0020037">
    <property type="term" value="F:heme binding"/>
    <property type="evidence" value="ECO:0007669"/>
    <property type="project" value="InterPro"/>
</dbReference>
<dbReference type="EMBL" id="RSDZ01000207">
    <property type="protein sequence ID" value="RXG41567.1"/>
    <property type="molecule type" value="Genomic_DNA"/>
</dbReference>
<evidence type="ECO:0008006" key="10">
    <source>
        <dbReference type="Google" id="ProtNLM"/>
    </source>
</evidence>
<keyword evidence="3" id="KW-0223">Dioxygenase</keyword>
<dbReference type="InterPro" id="IPR050783">
    <property type="entry name" value="Oxylipin_biosynth_metab"/>
</dbReference>
<dbReference type="CDD" id="cd09817">
    <property type="entry name" value="linoleate_diol_synthase_like"/>
    <property type="match status" value="1"/>
</dbReference>
<evidence type="ECO:0000313" key="9">
    <source>
        <dbReference type="Proteomes" id="UP000288725"/>
    </source>
</evidence>
<feature type="region of interest" description="Disordered" evidence="7">
    <location>
        <begin position="1143"/>
        <end position="1162"/>
    </location>
</feature>
<comment type="caution">
    <text evidence="8">The sequence shown here is derived from an EMBL/GenBank/DDBJ whole genome shotgun (WGS) entry which is preliminary data.</text>
</comment>
<dbReference type="Proteomes" id="UP000288725">
    <property type="component" value="Chromosome 7"/>
</dbReference>
<evidence type="ECO:0000256" key="6">
    <source>
        <dbReference type="PIRSR" id="PIRSR619791-2"/>
    </source>
</evidence>
<evidence type="ECO:0000256" key="3">
    <source>
        <dbReference type="ARBA" id="ARBA00022964"/>
    </source>
</evidence>
<dbReference type="GO" id="GO:0051213">
    <property type="term" value="F:dioxygenase activity"/>
    <property type="evidence" value="ECO:0007669"/>
    <property type="project" value="UniProtKB-KW"/>
</dbReference>
<dbReference type="Gene3D" id="1.10.630.10">
    <property type="entry name" value="Cytochrome P450"/>
    <property type="match status" value="1"/>
</dbReference>
<dbReference type="InterPro" id="IPR001128">
    <property type="entry name" value="Cyt_P450"/>
</dbReference>
<evidence type="ECO:0000256" key="7">
    <source>
        <dbReference type="SAM" id="MobiDB-lite"/>
    </source>
</evidence>
<keyword evidence="4" id="KW-0560">Oxidoreductase</keyword>
<keyword evidence="5 6" id="KW-0408">Iron</keyword>
<organism evidence="8 9">
    <name type="scientific">Verticillium dahliae</name>
    <name type="common">Verticillium wilt</name>
    <dbReference type="NCBI Taxonomy" id="27337"/>
    <lineage>
        <taxon>Eukaryota</taxon>
        <taxon>Fungi</taxon>
        <taxon>Dikarya</taxon>
        <taxon>Ascomycota</taxon>
        <taxon>Pezizomycotina</taxon>
        <taxon>Sordariomycetes</taxon>
        <taxon>Hypocreomycetidae</taxon>
        <taxon>Glomerellales</taxon>
        <taxon>Plectosphaerellaceae</taxon>
        <taxon>Verticillium</taxon>
    </lineage>
</organism>
<name>A0A444RKB5_VERDA</name>
<dbReference type="GO" id="GO:0004497">
    <property type="term" value="F:monooxygenase activity"/>
    <property type="evidence" value="ECO:0007669"/>
    <property type="project" value="InterPro"/>
</dbReference>
<dbReference type="Pfam" id="PF00067">
    <property type="entry name" value="p450"/>
    <property type="match status" value="1"/>
</dbReference>
<gene>
    <name evidence="8" type="ORF">VDGE_02241</name>
</gene>
<dbReference type="GO" id="GO:0004601">
    <property type="term" value="F:peroxidase activity"/>
    <property type="evidence" value="ECO:0007669"/>
    <property type="project" value="InterPro"/>
</dbReference>
<dbReference type="SUPFAM" id="SSF48113">
    <property type="entry name" value="Heme-dependent peroxidases"/>
    <property type="match status" value="1"/>
</dbReference>
<dbReference type="AlphaFoldDB" id="A0A444RKB5"/>
<feature type="region of interest" description="Disordered" evidence="7">
    <location>
        <begin position="26"/>
        <end position="49"/>
    </location>
</feature>
<dbReference type="PANTHER" id="PTHR11903:SF13">
    <property type="entry name" value="LINOLEATE 10R-LIPOXYGENASE"/>
    <property type="match status" value="1"/>
</dbReference>
<dbReference type="InterPro" id="IPR037120">
    <property type="entry name" value="Haem_peroxidase_sf_animal"/>
</dbReference>
<dbReference type="PANTHER" id="PTHR11903">
    <property type="entry name" value="PROSTAGLANDIN G/H SYNTHASE"/>
    <property type="match status" value="1"/>
</dbReference>
<dbReference type="GO" id="GO:0006631">
    <property type="term" value="P:fatty acid metabolic process"/>
    <property type="evidence" value="ECO:0007669"/>
    <property type="project" value="UniProtKB-ARBA"/>
</dbReference>
<dbReference type="InterPro" id="IPR034812">
    <property type="entry name" value="Ppo-like_N"/>
</dbReference>
<keyword evidence="6" id="KW-0349">Heme</keyword>
<evidence type="ECO:0000313" key="8">
    <source>
        <dbReference type="EMBL" id="RXG41567.1"/>
    </source>
</evidence>
<dbReference type="GO" id="GO:0016705">
    <property type="term" value="F:oxidoreductase activity, acting on paired donors, with incorporation or reduction of molecular oxygen"/>
    <property type="evidence" value="ECO:0007669"/>
    <property type="project" value="InterPro"/>
</dbReference>
<reference evidence="8 9" key="1">
    <citation type="submission" date="2018-12" db="EMBL/GenBank/DDBJ databases">
        <title>Genome of Verticillium dahliae isolate Getta Getta.</title>
        <authorList>
            <person name="Gardiner D.M."/>
        </authorList>
    </citation>
    <scope>NUCLEOTIDE SEQUENCE [LARGE SCALE GENOMIC DNA]</scope>
    <source>
        <strain evidence="8 9">Getta Getta</strain>
    </source>
</reference>
<comment type="subunit">
    <text evidence="1">Homotetramer.</text>
</comment>
<evidence type="ECO:0000256" key="4">
    <source>
        <dbReference type="ARBA" id="ARBA00023002"/>
    </source>
</evidence>
<feature type="binding site" description="axial binding residue" evidence="6">
    <location>
        <position position="444"/>
    </location>
    <ligand>
        <name>heme b</name>
        <dbReference type="ChEBI" id="CHEBI:60344"/>
    </ligand>
    <ligandPart>
        <name>Fe</name>
        <dbReference type="ChEBI" id="CHEBI:18248"/>
    </ligandPart>
</feature>
<evidence type="ECO:0000256" key="5">
    <source>
        <dbReference type="ARBA" id="ARBA00023004"/>
    </source>
</evidence>
<dbReference type="Pfam" id="PF03098">
    <property type="entry name" value="An_peroxidase"/>
    <property type="match status" value="2"/>
</dbReference>
<dbReference type="GO" id="GO:0005506">
    <property type="term" value="F:iron ion binding"/>
    <property type="evidence" value="ECO:0007669"/>
    <property type="project" value="InterPro"/>
</dbReference>
<dbReference type="PROSITE" id="PS50292">
    <property type="entry name" value="PEROXIDASE_3"/>
    <property type="match status" value="1"/>
</dbReference>
<dbReference type="CDD" id="cd20612">
    <property type="entry name" value="CYP_LDS-like_C"/>
    <property type="match status" value="1"/>
</dbReference>
<evidence type="ECO:0000256" key="1">
    <source>
        <dbReference type="ARBA" id="ARBA00011881"/>
    </source>
</evidence>
<dbReference type="InterPro" id="IPR036396">
    <property type="entry name" value="Cyt_P450_sf"/>
</dbReference>
<dbReference type="PRINTS" id="PR00457">
    <property type="entry name" value="ANPEROXIDASE"/>
</dbReference>
<keyword evidence="2 6" id="KW-0479">Metal-binding</keyword>
<protein>
    <recommendedName>
        <fullName evidence="10">Linoleate diol synthase</fullName>
    </recommendedName>
</protein>
<dbReference type="Gene3D" id="1.10.640.10">
    <property type="entry name" value="Haem peroxidase domain superfamily, animal type"/>
    <property type="match status" value="1"/>
</dbReference>